<protein>
    <submittedName>
        <fullName evidence="3">Phage tail tape measure protein</fullName>
    </submittedName>
</protein>
<organism evidence="3 4">
    <name type="scientific">Candidatus Schekmanbacteria bacterium RBG_16_38_10</name>
    <dbReference type="NCBI Taxonomy" id="1817879"/>
    <lineage>
        <taxon>Bacteria</taxon>
        <taxon>Candidatus Schekmaniibacteriota</taxon>
    </lineage>
</organism>
<dbReference type="NCBIfam" id="TIGR01760">
    <property type="entry name" value="tape_meas_TP901"/>
    <property type="match status" value="1"/>
</dbReference>
<evidence type="ECO:0000259" key="2">
    <source>
        <dbReference type="Pfam" id="PF10145"/>
    </source>
</evidence>
<dbReference type="Pfam" id="PF10145">
    <property type="entry name" value="PhageMin_Tail"/>
    <property type="match status" value="1"/>
</dbReference>
<dbReference type="AlphaFoldDB" id="A0A1F7RS25"/>
<name>A0A1F7RS25_9BACT</name>
<comment type="caution">
    <text evidence="3">The sequence shown here is derived from an EMBL/GenBank/DDBJ whole genome shotgun (WGS) entry which is preliminary data.</text>
</comment>
<evidence type="ECO:0000256" key="1">
    <source>
        <dbReference type="SAM" id="Coils"/>
    </source>
</evidence>
<gene>
    <name evidence="3" type="ORF">A2W05_08770</name>
</gene>
<reference evidence="3 4" key="1">
    <citation type="journal article" date="2016" name="Nat. Commun.">
        <title>Thousands of microbial genomes shed light on interconnected biogeochemical processes in an aquifer system.</title>
        <authorList>
            <person name="Anantharaman K."/>
            <person name="Brown C.T."/>
            <person name="Hug L.A."/>
            <person name="Sharon I."/>
            <person name="Castelle C.J."/>
            <person name="Probst A.J."/>
            <person name="Thomas B.C."/>
            <person name="Singh A."/>
            <person name="Wilkins M.J."/>
            <person name="Karaoz U."/>
            <person name="Brodie E.L."/>
            <person name="Williams K.H."/>
            <person name="Hubbard S.S."/>
            <person name="Banfield J.F."/>
        </authorList>
    </citation>
    <scope>NUCLEOTIDE SEQUENCE [LARGE SCALE GENOMIC DNA]</scope>
</reference>
<accession>A0A1F7RS25</accession>
<keyword evidence="1" id="KW-0175">Coiled coil</keyword>
<evidence type="ECO:0000313" key="3">
    <source>
        <dbReference type="EMBL" id="OGL43697.1"/>
    </source>
</evidence>
<dbReference type="Proteomes" id="UP000178797">
    <property type="component" value="Unassembled WGS sequence"/>
</dbReference>
<sequence>MADNLDLKLSADVKDFESGLKSAYELLEKLEAKAYSIATTITKAFSGLENAVKGPISGLTSSVEKVFNTVERVATKSSQNIGKSFNQLATQLESDITKILRLQDRDLAGRIGAAGAGRQNELSVAAAIKAEEDKHTAIIEKAQQERRKINSDEAIFREQLANKVLVEEKKVLENLERTRDAALAKQIANEESKNAQLRKLGEFLANEEKQRRQKLADEIERIEKEAQAKVLAARVENFNRNAKAYNRAVGDAERFGQALQSSFTKAFAVFGQLDFANIINRGFQTIERTASRLFNTLSGGGLEGATKQAVEFEKRIADIGGILDSTAAPLETYRVAILNLAKNTSKPLIDSTKAFYDIISSGVTPALKAGGALEILALAQKAAVAGLSTVDEAAKAGIFVMNTYGKAAGSVEDTYNKLFEAVNIGVFTFKELSGSIGRVAQQAASTGVPFDQMLGALATISKNGVT</sequence>
<dbReference type="EMBL" id="MGDE01000213">
    <property type="protein sequence ID" value="OGL43697.1"/>
    <property type="molecule type" value="Genomic_DNA"/>
</dbReference>
<proteinExistence type="predicted"/>
<evidence type="ECO:0000313" key="4">
    <source>
        <dbReference type="Proteomes" id="UP000178797"/>
    </source>
</evidence>
<feature type="non-terminal residue" evidence="3">
    <location>
        <position position="466"/>
    </location>
</feature>
<feature type="coiled-coil region" evidence="1">
    <location>
        <begin position="125"/>
        <end position="248"/>
    </location>
</feature>
<feature type="domain" description="Phage tail tape measure protein" evidence="2">
    <location>
        <begin position="337"/>
        <end position="465"/>
    </location>
</feature>
<dbReference type="InterPro" id="IPR010090">
    <property type="entry name" value="Phage_tape_meas"/>
</dbReference>